<proteinExistence type="predicted"/>
<evidence type="ECO:0000256" key="1">
    <source>
        <dbReference type="SAM" id="MobiDB-lite"/>
    </source>
</evidence>
<gene>
    <name evidence="2" type="ORF">X801_07927</name>
</gene>
<sequence length="69" mass="8054">DLASLKNNMEQNEAEQSEEKEKVYAGKLHFSLDYDFQKGEIHQLSLIVRHEKGRPLSGTYFLLNQFLAR</sequence>
<name>A0A1S8WP57_OPIVI</name>
<organism evidence="2 3">
    <name type="scientific">Opisthorchis viverrini</name>
    <name type="common">Southeast Asian liver fluke</name>
    <dbReference type="NCBI Taxonomy" id="6198"/>
    <lineage>
        <taxon>Eukaryota</taxon>
        <taxon>Metazoa</taxon>
        <taxon>Spiralia</taxon>
        <taxon>Lophotrochozoa</taxon>
        <taxon>Platyhelminthes</taxon>
        <taxon>Trematoda</taxon>
        <taxon>Digenea</taxon>
        <taxon>Opisthorchiida</taxon>
        <taxon>Opisthorchiata</taxon>
        <taxon>Opisthorchiidae</taxon>
        <taxon>Opisthorchis</taxon>
    </lineage>
</organism>
<reference evidence="2 3" key="1">
    <citation type="submission" date="2015-03" db="EMBL/GenBank/DDBJ databases">
        <title>Draft genome of the nematode, Opisthorchis viverrini.</title>
        <authorList>
            <person name="Mitreva M."/>
        </authorList>
    </citation>
    <scope>NUCLEOTIDE SEQUENCE [LARGE SCALE GENOMIC DNA]</scope>
    <source>
        <strain evidence="2">Khon Kaen</strain>
    </source>
</reference>
<keyword evidence="3" id="KW-1185">Reference proteome</keyword>
<dbReference type="EMBL" id="KV898146">
    <property type="protein sequence ID" value="OON16262.1"/>
    <property type="molecule type" value="Genomic_DNA"/>
</dbReference>
<accession>A0A1S8WP57</accession>
<protein>
    <submittedName>
        <fullName evidence="2">Uncharacterized protein</fullName>
    </submittedName>
</protein>
<dbReference type="AlphaFoldDB" id="A0A1S8WP57"/>
<evidence type="ECO:0000313" key="3">
    <source>
        <dbReference type="Proteomes" id="UP000243686"/>
    </source>
</evidence>
<feature type="region of interest" description="Disordered" evidence="1">
    <location>
        <begin position="1"/>
        <end position="20"/>
    </location>
</feature>
<dbReference type="Proteomes" id="UP000243686">
    <property type="component" value="Unassembled WGS sequence"/>
</dbReference>
<evidence type="ECO:0000313" key="2">
    <source>
        <dbReference type="EMBL" id="OON16262.1"/>
    </source>
</evidence>
<feature type="non-terminal residue" evidence="2">
    <location>
        <position position="1"/>
    </location>
</feature>